<dbReference type="Proteomes" id="UP000176998">
    <property type="component" value="Unassembled WGS sequence"/>
</dbReference>
<protein>
    <submittedName>
        <fullName evidence="2">Uncharacterized protein</fullName>
    </submittedName>
</protein>
<keyword evidence="1" id="KW-0472">Membrane</keyword>
<accession>A0A1G4BEN1</accession>
<dbReference type="AlphaFoldDB" id="A0A1G4BEN1"/>
<comment type="caution">
    <text evidence="2">The sequence shown here is derived from an EMBL/GenBank/DDBJ whole genome shotgun (WGS) entry which is preliminary data.</text>
</comment>
<proteinExistence type="predicted"/>
<name>A0A1G4BEN1_9PEZI</name>
<evidence type="ECO:0000313" key="2">
    <source>
        <dbReference type="EMBL" id="OHE99762.1"/>
    </source>
</evidence>
<dbReference type="GeneID" id="34558055"/>
<evidence type="ECO:0000313" key="3">
    <source>
        <dbReference type="Proteomes" id="UP000176998"/>
    </source>
</evidence>
<dbReference type="EMBL" id="MJBS01000033">
    <property type="protein sequence ID" value="OHE99762.1"/>
    <property type="molecule type" value="Genomic_DNA"/>
</dbReference>
<reference evidence="2 3" key="1">
    <citation type="submission" date="2016-09" db="EMBL/GenBank/DDBJ databases">
        <authorList>
            <person name="Capua I."/>
            <person name="De Benedictis P."/>
            <person name="Joannis T."/>
            <person name="Lombin L.H."/>
            <person name="Cattoli G."/>
        </authorList>
    </citation>
    <scope>NUCLEOTIDE SEQUENCE [LARGE SCALE GENOMIC DNA]</scope>
    <source>
        <strain evidence="2 3">IMI 309357</strain>
    </source>
</reference>
<organism evidence="2 3">
    <name type="scientific">Colletotrichum orchidophilum</name>
    <dbReference type="NCBI Taxonomy" id="1209926"/>
    <lineage>
        <taxon>Eukaryota</taxon>
        <taxon>Fungi</taxon>
        <taxon>Dikarya</taxon>
        <taxon>Ascomycota</taxon>
        <taxon>Pezizomycotina</taxon>
        <taxon>Sordariomycetes</taxon>
        <taxon>Hypocreomycetidae</taxon>
        <taxon>Glomerellales</taxon>
        <taxon>Glomerellaceae</taxon>
        <taxon>Colletotrichum</taxon>
    </lineage>
</organism>
<sequence length="631" mass="68962">MRKPVVGQENAGPCVAEATTLVDVEDVLVLLLLELDELLVDVVVRVEDELELKLELEVELEVDVEVLLGRDVDDDKLEEDELDNVEEKVELVVVLVVAVVVDEEVLLELELVEASVFAWTLTLLDGKELLDVDEDVEDDVLVSVANVEPLDDATSVLGTAMTDELEEEPEEELEDELEDDEEIAVVLKEELLDVDESEDEVEVLVADVDEVVGALLVVEAKLAGLTVTLGDVVLERILLELLVLVDILLLVALVLPLVLVVEAVKLAGLTVIAVDEGELVVDRRVAALTVALEEEEEELGVELLESWPALVLLTVEIRLEELKAVGDAELMLVDELLVVDTREAASTVGLEEEEEELVKELLENLLVEVLLVVEIELDELTVVLEDELMEELPLIVGVVFEVRVAALTVELEDEEIVTSEELLGELLDELLGALDDELEVVLEDELAEILLADVLLLVDRRVAALTVGLVEDVLEGILPVVKPLEVEPKVVEVTVELEDDEEPPAELLEDDAVVLLLVGSNVAALAVGLTDDEVLEMVEEELLVVEVLLDVEADVAGLAEVLVDDELLEEAMEVVETKVAGLTDTLAEDEPTDDGLIEELLEEDEVCVAERLVAELDEVVTALETLDELEP</sequence>
<dbReference type="RefSeq" id="XP_022476907.1">
    <property type="nucleotide sequence ID" value="XM_022616545.1"/>
</dbReference>
<evidence type="ECO:0000256" key="1">
    <source>
        <dbReference type="SAM" id="Phobius"/>
    </source>
</evidence>
<keyword evidence="3" id="KW-1185">Reference proteome</keyword>
<keyword evidence="1" id="KW-1133">Transmembrane helix</keyword>
<gene>
    <name evidence="2" type="ORF">CORC01_04898</name>
</gene>
<keyword evidence="1" id="KW-0812">Transmembrane</keyword>
<feature type="transmembrane region" description="Helical" evidence="1">
    <location>
        <begin position="241"/>
        <end position="261"/>
    </location>
</feature>